<evidence type="ECO:0000313" key="4">
    <source>
        <dbReference type="EMBL" id="MCG2617321.1"/>
    </source>
</evidence>
<sequence length="85" mass="9563">MELKEQFEKAAADSKSLSEKPSNEVLLQLYSLYKQGTEGDVNTDPPSNPFDFVNKAKYEAWSSLKGKTKEAAMEEYVALVNKLKD</sequence>
<evidence type="ECO:0000256" key="1">
    <source>
        <dbReference type="ARBA" id="ARBA00023121"/>
    </source>
</evidence>
<dbReference type="PANTHER" id="PTHR23310">
    <property type="entry name" value="ACYL-COA-BINDING PROTEIN, ACBP"/>
    <property type="match status" value="1"/>
</dbReference>
<dbReference type="Gene3D" id="1.20.80.10">
    <property type="match status" value="1"/>
</dbReference>
<gene>
    <name evidence="4" type="ORF">LZZ85_23695</name>
</gene>
<dbReference type="InterPro" id="IPR035984">
    <property type="entry name" value="Acyl-CoA-binding_sf"/>
</dbReference>
<dbReference type="PANTHER" id="PTHR23310:SF62">
    <property type="entry name" value="ACYL-COA BINDING PROTEIN 1, ISOFORM A"/>
    <property type="match status" value="1"/>
</dbReference>
<dbReference type="PRINTS" id="PR00689">
    <property type="entry name" value="ACOABINDINGP"/>
</dbReference>
<organism evidence="4 5">
    <name type="scientific">Terrimonas ginsenosidimutans</name>
    <dbReference type="NCBI Taxonomy" id="2908004"/>
    <lineage>
        <taxon>Bacteria</taxon>
        <taxon>Pseudomonadati</taxon>
        <taxon>Bacteroidota</taxon>
        <taxon>Chitinophagia</taxon>
        <taxon>Chitinophagales</taxon>
        <taxon>Chitinophagaceae</taxon>
        <taxon>Terrimonas</taxon>
    </lineage>
</organism>
<proteinExistence type="predicted"/>
<keyword evidence="1" id="KW-0446">Lipid-binding</keyword>
<comment type="caution">
    <text evidence="4">The sequence shown here is derived from an EMBL/GenBank/DDBJ whole genome shotgun (WGS) entry which is preliminary data.</text>
</comment>
<dbReference type="InterPro" id="IPR022408">
    <property type="entry name" value="Acyl-CoA-binding_prot_CS"/>
</dbReference>
<dbReference type="SUPFAM" id="SSF47027">
    <property type="entry name" value="Acyl-CoA binding protein"/>
    <property type="match status" value="1"/>
</dbReference>
<feature type="region of interest" description="Disordered" evidence="2">
    <location>
        <begin position="1"/>
        <end position="20"/>
    </location>
</feature>
<evidence type="ECO:0000259" key="3">
    <source>
        <dbReference type="PROSITE" id="PS51228"/>
    </source>
</evidence>
<name>A0ABS9KYD2_9BACT</name>
<evidence type="ECO:0000313" key="5">
    <source>
        <dbReference type="Proteomes" id="UP001165367"/>
    </source>
</evidence>
<dbReference type="InterPro" id="IPR000582">
    <property type="entry name" value="Acyl-CoA-binding_protein"/>
</dbReference>
<keyword evidence="5" id="KW-1185">Reference proteome</keyword>
<reference evidence="4" key="1">
    <citation type="submission" date="2022-01" db="EMBL/GenBank/DDBJ databases">
        <authorList>
            <person name="Jo J.-H."/>
            <person name="Im W.-T."/>
        </authorList>
    </citation>
    <scope>NUCLEOTIDE SEQUENCE</scope>
    <source>
        <strain evidence="4">NA20</strain>
    </source>
</reference>
<dbReference type="InterPro" id="IPR014352">
    <property type="entry name" value="FERM/acyl-CoA-bd_prot_sf"/>
</dbReference>
<dbReference type="Pfam" id="PF00887">
    <property type="entry name" value="ACBP"/>
    <property type="match status" value="1"/>
</dbReference>
<feature type="domain" description="ACB" evidence="3">
    <location>
        <begin position="3"/>
        <end position="85"/>
    </location>
</feature>
<dbReference type="Proteomes" id="UP001165367">
    <property type="component" value="Unassembled WGS sequence"/>
</dbReference>
<dbReference type="PROSITE" id="PS00880">
    <property type="entry name" value="ACB_1"/>
    <property type="match status" value="1"/>
</dbReference>
<dbReference type="RefSeq" id="WP_237875971.1">
    <property type="nucleotide sequence ID" value="NZ_JAKLTR010000019.1"/>
</dbReference>
<accession>A0ABS9KYD2</accession>
<dbReference type="EMBL" id="JAKLTR010000019">
    <property type="protein sequence ID" value="MCG2617321.1"/>
    <property type="molecule type" value="Genomic_DNA"/>
</dbReference>
<dbReference type="PROSITE" id="PS51228">
    <property type="entry name" value="ACB_2"/>
    <property type="match status" value="1"/>
</dbReference>
<evidence type="ECO:0000256" key="2">
    <source>
        <dbReference type="SAM" id="MobiDB-lite"/>
    </source>
</evidence>
<protein>
    <submittedName>
        <fullName evidence="4">Acyl-CoA-binding protein</fullName>
    </submittedName>
</protein>